<dbReference type="AlphaFoldDB" id="A0A0L0UJI1"/>
<keyword evidence="3" id="KW-1185">Reference proteome</keyword>
<accession>A0A0L0UJI1</accession>
<dbReference type="Proteomes" id="UP000054564">
    <property type="component" value="Unassembled WGS sequence"/>
</dbReference>
<sequence>WLSRPARTNRISEFNAVPHYAYLELKMPDPRGVITVNGNTERSLQTEEHTAALAAEVQSSLSRQLSNPGIKRPDNIKRARSNLRTEPTDTIRASIAVRPQPQPSSDGAIGTTRT</sequence>
<dbReference type="EMBL" id="AJIL01006347">
    <property type="protein sequence ID" value="KNE87193.1"/>
    <property type="molecule type" value="Genomic_DNA"/>
</dbReference>
<feature type="non-terminal residue" evidence="2">
    <location>
        <position position="1"/>
    </location>
</feature>
<proteinExistence type="predicted"/>
<protein>
    <submittedName>
        <fullName evidence="2">Uncharacterized protein</fullName>
    </submittedName>
</protein>
<evidence type="ECO:0000313" key="2">
    <source>
        <dbReference type="EMBL" id="KNE87193.1"/>
    </source>
</evidence>
<evidence type="ECO:0000256" key="1">
    <source>
        <dbReference type="SAM" id="MobiDB-lite"/>
    </source>
</evidence>
<organism evidence="2 3">
    <name type="scientific">Puccinia striiformis f. sp. tritici PST-78</name>
    <dbReference type="NCBI Taxonomy" id="1165861"/>
    <lineage>
        <taxon>Eukaryota</taxon>
        <taxon>Fungi</taxon>
        <taxon>Dikarya</taxon>
        <taxon>Basidiomycota</taxon>
        <taxon>Pucciniomycotina</taxon>
        <taxon>Pucciniomycetes</taxon>
        <taxon>Pucciniales</taxon>
        <taxon>Pucciniaceae</taxon>
        <taxon>Puccinia</taxon>
    </lineage>
</organism>
<comment type="caution">
    <text evidence="2">The sequence shown here is derived from an EMBL/GenBank/DDBJ whole genome shotgun (WGS) entry which is preliminary data.</text>
</comment>
<reference evidence="3" key="1">
    <citation type="submission" date="2014-03" db="EMBL/GenBank/DDBJ databases">
        <title>The Genome Sequence of Puccinia striiformis f. sp. tritici PST-78.</title>
        <authorList>
            <consortium name="The Broad Institute Genome Sequencing Platform"/>
            <person name="Cuomo C."/>
            <person name="Hulbert S."/>
            <person name="Chen X."/>
            <person name="Walker B."/>
            <person name="Young S.K."/>
            <person name="Zeng Q."/>
            <person name="Gargeya S."/>
            <person name="Fitzgerald M."/>
            <person name="Haas B."/>
            <person name="Abouelleil A."/>
            <person name="Alvarado L."/>
            <person name="Arachchi H.M."/>
            <person name="Berlin A.M."/>
            <person name="Chapman S.B."/>
            <person name="Goldberg J."/>
            <person name="Griggs A."/>
            <person name="Gujja S."/>
            <person name="Hansen M."/>
            <person name="Howarth C."/>
            <person name="Imamovic A."/>
            <person name="Larimer J."/>
            <person name="McCowan C."/>
            <person name="Montmayeur A."/>
            <person name="Murphy C."/>
            <person name="Neiman D."/>
            <person name="Pearson M."/>
            <person name="Priest M."/>
            <person name="Roberts A."/>
            <person name="Saif S."/>
            <person name="Shea T."/>
            <person name="Sisk P."/>
            <person name="Sykes S."/>
            <person name="Wortman J."/>
            <person name="Nusbaum C."/>
            <person name="Birren B."/>
        </authorList>
    </citation>
    <scope>NUCLEOTIDE SEQUENCE [LARGE SCALE GENOMIC DNA]</scope>
    <source>
        <strain evidence="3">race PST-78</strain>
    </source>
</reference>
<feature type="region of interest" description="Disordered" evidence="1">
    <location>
        <begin position="59"/>
        <end position="89"/>
    </location>
</feature>
<gene>
    <name evidence="2" type="ORF">PSTG_19428</name>
</gene>
<name>A0A0L0UJI1_9BASI</name>
<evidence type="ECO:0000313" key="3">
    <source>
        <dbReference type="Proteomes" id="UP000054564"/>
    </source>
</evidence>